<evidence type="ECO:0000313" key="1">
    <source>
        <dbReference type="EMBL" id="VVC24986.1"/>
    </source>
</evidence>
<sequence length="191" mass="21754">MTASGLIPKIIPMYDGQELKINQKLVMDGLSTISIRNMHRTNNESAITKRNSFFNLHRPELKGLNILAHVTKSQKENRLQKRILKEVKTLDNMNTRSLHKHDLPQSLTPKIQSKSIYKKVKSDSAQSMGNSFSKRSSLVAKTKMPIRNDCLQKMRLDSNNYDMELEVSSSASKEDKSSCVYDVEIKSTLIN</sequence>
<gene>
    <name evidence="1" type="ORF">CINCED_3A007995</name>
</gene>
<dbReference type="Proteomes" id="UP000325440">
    <property type="component" value="Unassembled WGS sequence"/>
</dbReference>
<keyword evidence="2" id="KW-1185">Reference proteome</keyword>
<accession>A0A5E4M2M4</accession>
<protein>
    <submittedName>
        <fullName evidence="1">Uncharacterized protein</fullName>
    </submittedName>
</protein>
<dbReference type="OrthoDB" id="6588656at2759"/>
<dbReference type="AlphaFoldDB" id="A0A5E4M2M4"/>
<proteinExistence type="predicted"/>
<organism evidence="1 2">
    <name type="scientific">Cinara cedri</name>
    <dbReference type="NCBI Taxonomy" id="506608"/>
    <lineage>
        <taxon>Eukaryota</taxon>
        <taxon>Metazoa</taxon>
        <taxon>Ecdysozoa</taxon>
        <taxon>Arthropoda</taxon>
        <taxon>Hexapoda</taxon>
        <taxon>Insecta</taxon>
        <taxon>Pterygota</taxon>
        <taxon>Neoptera</taxon>
        <taxon>Paraneoptera</taxon>
        <taxon>Hemiptera</taxon>
        <taxon>Sternorrhyncha</taxon>
        <taxon>Aphidomorpha</taxon>
        <taxon>Aphidoidea</taxon>
        <taxon>Aphididae</taxon>
        <taxon>Lachninae</taxon>
        <taxon>Cinara</taxon>
    </lineage>
</organism>
<evidence type="ECO:0000313" key="2">
    <source>
        <dbReference type="Proteomes" id="UP000325440"/>
    </source>
</evidence>
<reference evidence="1 2" key="1">
    <citation type="submission" date="2019-08" db="EMBL/GenBank/DDBJ databases">
        <authorList>
            <person name="Alioto T."/>
            <person name="Alioto T."/>
            <person name="Gomez Garrido J."/>
        </authorList>
    </citation>
    <scope>NUCLEOTIDE SEQUENCE [LARGE SCALE GENOMIC DNA]</scope>
</reference>
<dbReference type="EMBL" id="CABPRJ010000007">
    <property type="protein sequence ID" value="VVC24986.1"/>
    <property type="molecule type" value="Genomic_DNA"/>
</dbReference>
<name>A0A5E4M2M4_9HEMI</name>